<feature type="region of interest" description="Disordered" evidence="1">
    <location>
        <begin position="47"/>
        <end position="70"/>
    </location>
</feature>
<dbReference type="AlphaFoldDB" id="A0AAV7EVJ5"/>
<sequence length="110" mass="11386">METTDLSCTGDKADSSAESFAFFYLPHPQFLSLSSESLSPLRKSKGISCRESSSSCSSTRTTTPSSDLVLPQGPSDAISGATAAVPSASASAAAHHRHPLTTIATAYIPH</sequence>
<gene>
    <name evidence="2" type="ORF">H6P81_005014</name>
</gene>
<protein>
    <submittedName>
        <fullName evidence="2">Uncharacterized protein</fullName>
    </submittedName>
</protein>
<comment type="caution">
    <text evidence="2">The sequence shown here is derived from an EMBL/GenBank/DDBJ whole genome shotgun (WGS) entry which is preliminary data.</text>
</comment>
<dbReference type="EMBL" id="JAINDJ010000003">
    <property type="protein sequence ID" value="KAG9452110.1"/>
    <property type="molecule type" value="Genomic_DNA"/>
</dbReference>
<organism evidence="2 3">
    <name type="scientific">Aristolochia fimbriata</name>
    <name type="common">White veined hardy Dutchman's pipe vine</name>
    <dbReference type="NCBI Taxonomy" id="158543"/>
    <lineage>
        <taxon>Eukaryota</taxon>
        <taxon>Viridiplantae</taxon>
        <taxon>Streptophyta</taxon>
        <taxon>Embryophyta</taxon>
        <taxon>Tracheophyta</taxon>
        <taxon>Spermatophyta</taxon>
        <taxon>Magnoliopsida</taxon>
        <taxon>Magnoliidae</taxon>
        <taxon>Piperales</taxon>
        <taxon>Aristolochiaceae</taxon>
        <taxon>Aristolochia</taxon>
    </lineage>
</organism>
<dbReference type="Proteomes" id="UP000825729">
    <property type="component" value="Unassembled WGS sequence"/>
</dbReference>
<proteinExistence type="predicted"/>
<evidence type="ECO:0000313" key="2">
    <source>
        <dbReference type="EMBL" id="KAG9452110.1"/>
    </source>
</evidence>
<reference evidence="2 3" key="1">
    <citation type="submission" date="2021-07" db="EMBL/GenBank/DDBJ databases">
        <title>The Aristolochia fimbriata genome: insights into angiosperm evolution, floral development and chemical biosynthesis.</title>
        <authorList>
            <person name="Jiao Y."/>
        </authorList>
    </citation>
    <scope>NUCLEOTIDE SEQUENCE [LARGE SCALE GENOMIC DNA]</scope>
    <source>
        <strain evidence="2">IBCAS-2021</strain>
        <tissue evidence="2">Leaf</tissue>
    </source>
</reference>
<feature type="compositionally biased region" description="Low complexity" evidence="1">
    <location>
        <begin position="49"/>
        <end position="66"/>
    </location>
</feature>
<keyword evidence="3" id="KW-1185">Reference proteome</keyword>
<evidence type="ECO:0000313" key="3">
    <source>
        <dbReference type="Proteomes" id="UP000825729"/>
    </source>
</evidence>
<name>A0AAV7EVJ5_ARIFI</name>
<accession>A0AAV7EVJ5</accession>
<evidence type="ECO:0000256" key="1">
    <source>
        <dbReference type="SAM" id="MobiDB-lite"/>
    </source>
</evidence>